<dbReference type="AlphaFoldDB" id="A0A7R7EMF5"/>
<dbReference type="GO" id="GO:0071269">
    <property type="term" value="P:L-homocysteine biosynthetic process"/>
    <property type="evidence" value="ECO:0007669"/>
    <property type="project" value="TreeGrafter"/>
</dbReference>
<evidence type="ECO:0000256" key="1">
    <source>
        <dbReference type="ARBA" id="ARBA00001933"/>
    </source>
</evidence>
<dbReference type="PANTHER" id="PTHR43797:SF3">
    <property type="entry name" value="O-ACETYLHOMOSERINE SULFHYDRYLASE"/>
    <property type="match status" value="1"/>
</dbReference>
<keyword evidence="4 5" id="KW-0663">Pyridoxal phosphate</keyword>
<evidence type="ECO:0000256" key="3">
    <source>
        <dbReference type="ARBA" id="ARBA00022679"/>
    </source>
</evidence>
<evidence type="ECO:0000256" key="4">
    <source>
        <dbReference type="ARBA" id="ARBA00022898"/>
    </source>
</evidence>
<dbReference type="InterPro" id="IPR015421">
    <property type="entry name" value="PyrdxlP-dep_Trfase_major"/>
</dbReference>
<dbReference type="SUPFAM" id="SSF53383">
    <property type="entry name" value="PLP-dependent transferases"/>
    <property type="match status" value="1"/>
</dbReference>
<sequence length="427" mass="46663">MSNPNYHINTKCIQGGYQPENGQPRVLPIYQSTTYKYDSSEHVGRLFDLVEDGFFYSRIANPTVDAVERKIAELEGGIGALCTSSGQAAVLLAILNICNAGDHIISSAAIYGGTTNLFTVTLKKLGIEVTMISPESSEDEIQAAFQDNTKCLYAETIANPALIVADLEKFAKLAKKNGVPFMVDNTFPTPINCRPIEFGANIVVHSTSKYMDGHAVALGGVIVDGGNFDWNNGKFPELSTPDESYHGMIYTESCGNKAYIVKARVQLMRDFGSTPSPNNAFLLNLGLETLHLRVERHCSNALKVAEWLEKNEKIAWVNYPGLMSSKYYERAKKYMPNGTCGVISFGVKGGRDAAVKFMDSLKLAAIVVHVADARTSVLHPASTTHRQLNDEQLVEAGVSPDLVRMSIGIEDVNDIISDLEQALEEVK</sequence>
<dbReference type="Gene3D" id="3.40.640.10">
    <property type="entry name" value="Type I PLP-dependent aspartate aminotransferase-like (Major domain)"/>
    <property type="match status" value="1"/>
</dbReference>
<evidence type="ECO:0000313" key="7">
    <source>
        <dbReference type="EMBL" id="BCN31453.1"/>
    </source>
</evidence>
<dbReference type="InterPro" id="IPR015422">
    <property type="entry name" value="PyrdxlP-dep_Trfase_small"/>
</dbReference>
<dbReference type="GO" id="GO:0003961">
    <property type="term" value="F:O-acetylhomoserine aminocarboxypropyltransferase activity"/>
    <property type="evidence" value="ECO:0007669"/>
    <property type="project" value="TreeGrafter"/>
</dbReference>
<evidence type="ECO:0000313" key="8">
    <source>
        <dbReference type="Proteomes" id="UP000595897"/>
    </source>
</evidence>
<dbReference type="FunFam" id="3.40.640.10:FF:000035">
    <property type="entry name" value="O-succinylhomoserine sulfhydrylase"/>
    <property type="match status" value="1"/>
</dbReference>
<dbReference type="NCBIfam" id="TIGR01326">
    <property type="entry name" value="OAH_OAS_sulfhy"/>
    <property type="match status" value="1"/>
</dbReference>
<accession>A0A7R7EMF5</accession>
<comment type="cofactor">
    <cofactor evidence="1 6">
        <name>pyridoxal 5'-phosphate</name>
        <dbReference type="ChEBI" id="CHEBI:597326"/>
    </cofactor>
</comment>
<keyword evidence="3" id="KW-0808">Transferase</keyword>
<dbReference type="GO" id="GO:0006535">
    <property type="term" value="P:cysteine biosynthetic process from serine"/>
    <property type="evidence" value="ECO:0007669"/>
    <property type="project" value="TreeGrafter"/>
</dbReference>
<evidence type="ECO:0000256" key="5">
    <source>
        <dbReference type="PIRSR" id="PIRSR001434-2"/>
    </source>
</evidence>
<dbReference type="InterPro" id="IPR000277">
    <property type="entry name" value="Cys/Met-Metab_PyrdxlP-dep_enz"/>
</dbReference>
<keyword evidence="7" id="KW-0456">Lyase</keyword>
<dbReference type="RefSeq" id="WP_271712570.1">
    <property type="nucleotide sequence ID" value="NZ_AP024169.1"/>
</dbReference>
<dbReference type="PIRSF" id="PIRSF001434">
    <property type="entry name" value="CGS"/>
    <property type="match status" value="1"/>
</dbReference>
<dbReference type="Gene3D" id="3.90.1150.10">
    <property type="entry name" value="Aspartate Aminotransferase, domain 1"/>
    <property type="match status" value="1"/>
</dbReference>
<dbReference type="KEGG" id="ahb:bsdtb5_27480"/>
<reference evidence="7 8" key="1">
    <citation type="submission" date="2020-11" db="EMBL/GenBank/DDBJ databases">
        <title>Draft genome sequencing of a Lachnospiraceae strain isolated from anoxic soil subjected to BSD treatment.</title>
        <authorList>
            <person name="Uek A."/>
            <person name="Tonouchi A."/>
        </authorList>
    </citation>
    <scope>NUCLEOTIDE SEQUENCE [LARGE SCALE GENOMIC DNA]</scope>
    <source>
        <strain evidence="7 8">TB5</strain>
    </source>
</reference>
<dbReference type="InterPro" id="IPR006235">
    <property type="entry name" value="OAc-hSer/O-AcSer_sulfhydrylase"/>
</dbReference>
<organism evidence="7 8">
    <name type="scientific">Anaeromicropila herbilytica</name>
    <dbReference type="NCBI Taxonomy" id="2785025"/>
    <lineage>
        <taxon>Bacteria</taxon>
        <taxon>Bacillati</taxon>
        <taxon>Bacillota</taxon>
        <taxon>Clostridia</taxon>
        <taxon>Lachnospirales</taxon>
        <taxon>Lachnospiraceae</taxon>
        <taxon>Anaeromicropila</taxon>
    </lineage>
</organism>
<dbReference type="GO" id="GO:0030170">
    <property type="term" value="F:pyridoxal phosphate binding"/>
    <property type="evidence" value="ECO:0007669"/>
    <property type="project" value="InterPro"/>
</dbReference>
<dbReference type="GO" id="GO:0019346">
    <property type="term" value="P:transsulfuration"/>
    <property type="evidence" value="ECO:0007669"/>
    <property type="project" value="InterPro"/>
</dbReference>
<name>A0A7R7EMF5_9FIRM</name>
<dbReference type="InterPro" id="IPR015424">
    <property type="entry name" value="PyrdxlP-dep_Trfase"/>
</dbReference>
<dbReference type="CDD" id="cd00614">
    <property type="entry name" value="CGS_like"/>
    <property type="match status" value="1"/>
</dbReference>
<dbReference type="Pfam" id="PF01053">
    <property type="entry name" value="Cys_Met_Meta_PP"/>
    <property type="match status" value="1"/>
</dbReference>
<protein>
    <submittedName>
        <fullName evidence="7">O-acetylhomoserine (Thiol)-lyase</fullName>
    </submittedName>
</protein>
<feature type="modified residue" description="N6-(pyridoxal phosphate)lysine" evidence="5">
    <location>
        <position position="209"/>
    </location>
</feature>
<dbReference type="GO" id="GO:0005737">
    <property type="term" value="C:cytoplasm"/>
    <property type="evidence" value="ECO:0007669"/>
    <property type="project" value="TreeGrafter"/>
</dbReference>
<dbReference type="GO" id="GO:0016829">
    <property type="term" value="F:lyase activity"/>
    <property type="evidence" value="ECO:0007669"/>
    <property type="project" value="UniProtKB-KW"/>
</dbReference>
<dbReference type="Proteomes" id="UP000595897">
    <property type="component" value="Chromosome"/>
</dbReference>
<keyword evidence="8" id="KW-1185">Reference proteome</keyword>
<comment type="similarity">
    <text evidence="2 6">Belongs to the trans-sulfuration enzymes family.</text>
</comment>
<evidence type="ECO:0000256" key="2">
    <source>
        <dbReference type="ARBA" id="ARBA00009077"/>
    </source>
</evidence>
<dbReference type="GO" id="GO:0004124">
    <property type="term" value="F:cysteine synthase activity"/>
    <property type="evidence" value="ECO:0007669"/>
    <property type="project" value="TreeGrafter"/>
</dbReference>
<proteinExistence type="inferred from homology"/>
<evidence type="ECO:0000256" key="6">
    <source>
        <dbReference type="RuleBase" id="RU362118"/>
    </source>
</evidence>
<gene>
    <name evidence="7" type="ORF">bsdtb5_27480</name>
</gene>
<dbReference type="EMBL" id="AP024169">
    <property type="protein sequence ID" value="BCN31453.1"/>
    <property type="molecule type" value="Genomic_DNA"/>
</dbReference>
<dbReference type="PANTHER" id="PTHR43797">
    <property type="entry name" value="HOMOCYSTEINE/CYSTEINE SYNTHASE"/>
    <property type="match status" value="1"/>
</dbReference>